<comment type="caution">
    <text evidence="2">The sequence shown here is derived from an EMBL/GenBank/DDBJ whole genome shotgun (WGS) entry which is preliminary data.</text>
</comment>
<gene>
    <name evidence="2" type="ORF">ACFYKT_12380</name>
</gene>
<dbReference type="RefSeq" id="WP_389219892.1">
    <property type="nucleotide sequence ID" value="NZ_JBIACJ010000006.1"/>
</dbReference>
<keyword evidence="3" id="KW-1185">Reference proteome</keyword>
<accession>A0ABW6K0J8</accession>
<organism evidence="2 3">
    <name type="scientific">Cytobacillus mangrovibacter</name>
    <dbReference type="NCBI Taxonomy" id="3299024"/>
    <lineage>
        <taxon>Bacteria</taxon>
        <taxon>Bacillati</taxon>
        <taxon>Bacillota</taxon>
        <taxon>Bacilli</taxon>
        <taxon>Bacillales</taxon>
        <taxon>Bacillaceae</taxon>
        <taxon>Cytobacillus</taxon>
    </lineage>
</organism>
<reference evidence="2 3" key="1">
    <citation type="submission" date="2024-08" db="EMBL/GenBank/DDBJ databases">
        <title>Two novel Cytobacillus novel species.</title>
        <authorList>
            <person name="Liu G."/>
        </authorList>
    </citation>
    <scope>NUCLEOTIDE SEQUENCE [LARGE SCALE GENOMIC DNA]</scope>
    <source>
        <strain evidence="2 3">FJAT-53684</strain>
    </source>
</reference>
<feature type="domain" description="Wadjet protein JetD C-terminal" evidence="1">
    <location>
        <begin position="196"/>
        <end position="356"/>
    </location>
</feature>
<evidence type="ECO:0000313" key="2">
    <source>
        <dbReference type="EMBL" id="MFE8697132.1"/>
    </source>
</evidence>
<evidence type="ECO:0000259" key="1">
    <source>
        <dbReference type="Pfam" id="PF09983"/>
    </source>
</evidence>
<protein>
    <submittedName>
        <fullName evidence="2">Wadjet anti-phage system protein JetD domain-containing protein</fullName>
    </submittedName>
</protein>
<dbReference type="EMBL" id="JBIACJ010000006">
    <property type="protein sequence ID" value="MFE8697132.1"/>
    <property type="molecule type" value="Genomic_DNA"/>
</dbReference>
<dbReference type="Pfam" id="PF09983">
    <property type="entry name" value="JetD_C"/>
    <property type="match status" value="1"/>
</dbReference>
<dbReference type="InterPro" id="IPR024534">
    <property type="entry name" value="JetD_C"/>
</dbReference>
<dbReference type="Proteomes" id="UP001601058">
    <property type="component" value="Unassembled WGS sequence"/>
</dbReference>
<sequence>MSTINIIETRVRGFIADIQHPKQKKKININDLELQLRKLMDDYFEMDGYSLFYQSIEALQAEGVLTPIQNKQYNGRTPALYLYYWVNIKIQEDKWDRFEMMKLSDIFDFSFYERHPAWQSKEEWIRIQNVYTFLKSTSERETVSVEERSLELFKHEKFLLDADSFPEGKGFLARIGITEDQLKMVRYGEPFVFWMKQGKEMKDIRRVLIVENLSFFHTSIKLLEANLLDYEPELIIYGEGTKIERSFSYFFRMFPSKPYLFYYAGDLDAAGYGILIRLIEKYPDCSIQPALKIYRKMLDCFEQRNEQKQGQTQNLLKYRDAFVQWFTEEEQELLFQLWEENKRIPQEVLTNETWRRWM</sequence>
<proteinExistence type="predicted"/>
<evidence type="ECO:0000313" key="3">
    <source>
        <dbReference type="Proteomes" id="UP001601058"/>
    </source>
</evidence>
<name>A0ABW6K0J8_9BACI</name>